<proteinExistence type="predicted"/>
<protein>
    <submittedName>
        <fullName evidence="1">Uncharacterized protein</fullName>
    </submittedName>
</protein>
<gene>
    <name evidence="1" type="ORF">AVDCRST_MAG64-3621</name>
</gene>
<reference evidence="1" key="1">
    <citation type="submission" date="2020-02" db="EMBL/GenBank/DDBJ databases">
        <authorList>
            <person name="Meier V. D."/>
        </authorList>
    </citation>
    <scope>NUCLEOTIDE SEQUENCE</scope>
    <source>
        <strain evidence="1">AVDCRST_MAG64</strain>
    </source>
</reference>
<feature type="non-terminal residue" evidence="1">
    <location>
        <position position="36"/>
    </location>
</feature>
<evidence type="ECO:0000313" key="1">
    <source>
        <dbReference type="EMBL" id="CAA9433079.1"/>
    </source>
</evidence>
<feature type="non-terminal residue" evidence="1">
    <location>
        <position position="1"/>
    </location>
</feature>
<dbReference type="EMBL" id="CADCUQ010000834">
    <property type="protein sequence ID" value="CAA9433079.1"/>
    <property type="molecule type" value="Genomic_DNA"/>
</dbReference>
<dbReference type="AlphaFoldDB" id="A0A6J4Q835"/>
<organism evidence="1">
    <name type="scientific">uncultured Phycisphaerae bacterium</name>
    <dbReference type="NCBI Taxonomy" id="904963"/>
    <lineage>
        <taxon>Bacteria</taxon>
        <taxon>Pseudomonadati</taxon>
        <taxon>Planctomycetota</taxon>
        <taxon>Phycisphaerae</taxon>
        <taxon>environmental samples</taxon>
    </lineage>
</organism>
<accession>A0A6J4Q835</accession>
<name>A0A6J4Q835_9BACT</name>
<sequence>ERGALAALDVEDADHAVVQAERDRQAAAGLVEAHHV</sequence>